<keyword evidence="8" id="KW-1185">Reference proteome</keyword>
<feature type="transmembrane region" description="Helical" evidence="5">
    <location>
        <begin position="192"/>
        <end position="211"/>
    </location>
</feature>
<evidence type="ECO:0000256" key="2">
    <source>
        <dbReference type="ARBA" id="ARBA00022692"/>
    </source>
</evidence>
<organism evidence="7 8">
    <name type="scientific">Candida metapsilosis</name>
    <dbReference type="NCBI Taxonomy" id="273372"/>
    <lineage>
        <taxon>Eukaryota</taxon>
        <taxon>Fungi</taxon>
        <taxon>Dikarya</taxon>
        <taxon>Ascomycota</taxon>
        <taxon>Saccharomycotina</taxon>
        <taxon>Pichiomycetes</taxon>
        <taxon>Debaryomycetaceae</taxon>
        <taxon>Candida/Lodderomyces clade</taxon>
        <taxon>Candida</taxon>
    </lineage>
</organism>
<dbReference type="InterPro" id="IPR004853">
    <property type="entry name" value="Sugar_P_trans_dom"/>
</dbReference>
<dbReference type="PANTHER" id="PTHR11132">
    <property type="entry name" value="SOLUTE CARRIER FAMILY 35"/>
    <property type="match status" value="1"/>
</dbReference>
<protein>
    <recommendedName>
        <fullName evidence="6">Sugar phosphate transporter domain-containing protein</fullName>
    </recommendedName>
</protein>
<gene>
    <name evidence="7" type="ORF">I9W82_000209</name>
</gene>
<evidence type="ECO:0000313" key="7">
    <source>
        <dbReference type="EMBL" id="KAG5421119.1"/>
    </source>
</evidence>
<dbReference type="EMBL" id="JAEOAQ010000001">
    <property type="protein sequence ID" value="KAG5421119.1"/>
    <property type="molecule type" value="Genomic_DNA"/>
</dbReference>
<dbReference type="InterPro" id="IPR037185">
    <property type="entry name" value="EmrE-like"/>
</dbReference>
<dbReference type="GeneID" id="93648838"/>
<feature type="transmembrane region" description="Helical" evidence="5">
    <location>
        <begin position="145"/>
        <end position="166"/>
    </location>
</feature>
<feature type="transmembrane region" description="Helical" evidence="5">
    <location>
        <begin position="346"/>
        <end position="363"/>
    </location>
</feature>
<evidence type="ECO:0000259" key="6">
    <source>
        <dbReference type="Pfam" id="PF03151"/>
    </source>
</evidence>
<evidence type="ECO:0000256" key="1">
    <source>
        <dbReference type="ARBA" id="ARBA00004141"/>
    </source>
</evidence>
<dbReference type="AlphaFoldDB" id="A0A8H7ZID5"/>
<keyword evidence="3 5" id="KW-1133">Transmembrane helix</keyword>
<feature type="transmembrane region" description="Helical" evidence="5">
    <location>
        <begin position="393"/>
        <end position="416"/>
    </location>
</feature>
<comment type="caution">
    <text evidence="7">The sequence shown here is derived from an EMBL/GenBank/DDBJ whole genome shotgun (WGS) entry which is preliminary data.</text>
</comment>
<dbReference type="Pfam" id="PF03151">
    <property type="entry name" value="TPT"/>
    <property type="match status" value="2"/>
</dbReference>
<keyword evidence="2 5" id="KW-0812">Transmembrane</keyword>
<evidence type="ECO:0000256" key="3">
    <source>
        <dbReference type="ARBA" id="ARBA00022989"/>
    </source>
</evidence>
<dbReference type="SUPFAM" id="SSF103481">
    <property type="entry name" value="Multidrug resistance efflux transporter EmrE"/>
    <property type="match status" value="1"/>
</dbReference>
<feature type="transmembrane region" description="Helical" evidence="5">
    <location>
        <begin position="118"/>
        <end position="138"/>
    </location>
</feature>
<sequence length="487" mass="54448">MQSSMAPSISIKTLILCFLWYAVSTTTSQLTKRILNELPYPLFLSQCQFLVGGALSFATIIICRNVEGVSENFPPGSVPIYNTNNKPAFSFAMLLKVFPLGLFQFVGKFFSLTATSLIPLATVSSIKALSPLIVVFGYRVFYNVLFPLVTYISLIPLLFGVILIILSDSVRNTHSNTNSLVSEYSEFNQQHLTGIFMCLMSTIVFAAQNIYGKQLITWDNMDEKVRHPVSLVLHTDTQPSTPDPQNEDREKLHFQEVEESLSLDRDRLSIPSHSTLARLPFSTSDLSLNEMKENNLSTPPSRRHKSSSCLYTQTALNSNTNAYNPFAFIVNKFELHKLSKPDKISIILYCSIIGLSFSIGGFVCKELPQLYEQLTLQYSKEVLKASPRNFNRVLVFILLDSLSYFGQTLLALHLLGSIPTLSYSIASMMKRIVLILMSIILRVSGDQTFGVVSCLSNITIEQLIGISSIGIGLYSYDRWGSRTLRPS</sequence>
<dbReference type="RefSeq" id="XP_067550235.1">
    <property type="nucleotide sequence ID" value="XM_067690907.1"/>
</dbReference>
<comment type="subcellular location">
    <subcellularLocation>
        <location evidence="1">Membrane</location>
        <topology evidence="1">Multi-pass membrane protein</topology>
    </subcellularLocation>
</comment>
<name>A0A8H7ZID5_9ASCO</name>
<keyword evidence="4 5" id="KW-0472">Membrane</keyword>
<feature type="transmembrane region" description="Helical" evidence="5">
    <location>
        <begin position="88"/>
        <end position="106"/>
    </location>
</feature>
<dbReference type="InterPro" id="IPR050186">
    <property type="entry name" value="TPT_transporter"/>
</dbReference>
<evidence type="ECO:0000256" key="5">
    <source>
        <dbReference type="SAM" id="Phobius"/>
    </source>
</evidence>
<evidence type="ECO:0000256" key="4">
    <source>
        <dbReference type="ARBA" id="ARBA00023136"/>
    </source>
</evidence>
<dbReference type="Proteomes" id="UP000669133">
    <property type="component" value="Unassembled WGS sequence"/>
</dbReference>
<dbReference type="GO" id="GO:0016020">
    <property type="term" value="C:membrane"/>
    <property type="evidence" value="ECO:0007669"/>
    <property type="project" value="UniProtKB-SubCell"/>
</dbReference>
<dbReference type="OrthoDB" id="1588579at2759"/>
<evidence type="ECO:0000313" key="8">
    <source>
        <dbReference type="Proteomes" id="UP000669133"/>
    </source>
</evidence>
<accession>A0A8H7ZID5</accession>
<feature type="domain" description="Sugar phosphate transporter" evidence="6">
    <location>
        <begin position="331"/>
        <end position="441"/>
    </location>
</feature>
<feature type="domain" description="Sugar phosphate transporter" evidence="6">
    <location>
        <begin position="12"/>
        <end position="218"/>
    </location>
</feature>
<proteinExistence type="predicted"/>
<reference evidence="7 8" key="1">
    <citation type="submission" date="2020-12" db="EMBL/GenBank/DDBJ databases">
        <title>Effect of drift, selection, and recombination on the evolution of hybrid genomes in Candida yeast pathogens.</title>
        <authorList>
            <person name="Mixao V."/>
            <person name="Ksiezopolska E."/>
            <person name="Saus E."/>
            <person name="Boekhout T."/>
            <person name="Gacser A."/>
            <person name="Gabaldon T."/>
        </authorList>
    </citation>
    <scope>NUCLEOTIDE SEQUENCE [LARGE SCALE GENOMIC DNA]</scope>
    <source>
        <strain evidence="7 8">BP57</strain>
    </source>
</reference>